<gene>
    <name evidence="1" type="ORF">GCM10011511_41380</name>
</gene>
<accession>A0A8J2UGA8</accession>
<dbReference type="AlphaFoldDB" id="A0A8J2UGA8"/>
<comment type="caution">
    <text evidence="1">The sequence shown here is derived from an EMBL/GenBank/DDBJ whole genome shotgun (WGS) entry which is preliminary data.</text>
</comment>
<dbReference type="EMBL" id="BMJC01000004">
    <property type="protein sequence ID" value="GGB13422.1"/>
    <property type="molecule type" value="Genomic_DNA"/>
</dbReference>
<name>A0A8J2UGA8_9BACT</name>
<reference evidence="1" key="1">
    <citation type="journal article" date="2014" name="Int. J. Syst. Evol. Microbiol.">
        <title>Complete genome sequence of Corynebacterium casei LMG S-19264T (=DSM 44701T), isolated from a smear-ripened cheese.</title>
        <authorList>
            <consortium name="US DOE Joint Genome Institute (JGI-PGF)"/>
            <person name="Walter F."/>
            <person name="Albersmeier A."/>
            <person name="Kalinowski J."/>
            <person name="Ruckert C."/>
        </authorList>
    </citation>
    <scope>NUCLEOTIDE SEQUENCE</scope>
    <source>
        <strain evidence="1">CGMCC 1.15448</strain>
    </source>
</reference>
<dbReference type="Proteomes" id="UP000607559">
    <property type="component" value="Unassembled WGS sequence"/>
</dbReference>
<sequence>MRTLICLLALFLLSCNSDYTPKRRGYFKIDFPSHQYQTFDQPGFPYSFEYPVYANVIKDSTYFDTVPENPYWINVDFPRFGARIYVSYKEIGKNKFDKLRDDAFKMTFKHTYKASSIDDSPFVTHNGVAGVFFKVGGNAATANQFYVTDTTHHFLRGALYFDTTPNEDSLGIVNQFLEKDMDHLINSFRWKNPTPKASK</sequence>
<evidence type="ECO:0008006" key="3">
    <source>
        <dbReference type="Google" id="ProtNLM"/>
    </source>
</evidence>
<proteinExistence type="predicted"/>
<dbReference type="Pfam" id="PF25593">
    <property type="entry name" value="GldD_lipo"/>
    <property type="match status" value="1"/>
</dbReference>
<dbReference type="PROSITE" id="PS51257">
    <property type="entry name" value="PROKAR_LIPOPROTEIN"/>
    <property type="match status" value="1"/>
</dbReference>
<evidence type="ECO:0000313" key="2">
    <source>
        <dbReference type="Proteomes" id="UP000607559"/>
    </source>
</evidence>
<keyword evidence="2" id="KW-1185">Reference proteome</keyword>
<organism evidence="1 2">
    <name type="scientific">Puia dinghuensis</name>
    <dbReference type="NCBI Taxonomy" id="1792502"/>
    <lineage>
        <taxon>Bacteria</taxon>
        <taxon>Pseudomonadati</taxon>
        <taxon>Bacteroidota</taxon>
        <taxon>Chitinophagia</taxon>
        <taxon>Chitinophagales</taxon>
        <taxon>Chitinophagaceae</taxon>
        <taxon>Puia</taxon>
    </lineage>
</organism>
<dbReference type="RefSeq" id="WP_188935291.1">
    <property type="nucleotide sequence ID" value="NZ_BMJC01000004.1"/>
</dbReference>
<evidence type="ECO:0000313" key="1">
    <source>
        <dbReference type="EMBL" id="GGB13422.1"/>
    </source>
</evidence>
<protein>
    <recommendedName>
        <fullName evidence="3">Gliding motility lipoprotein GldD</fullName>
    </recommendedName>
</protein>
<dbReference type="InterPro" id="IPR019850">
    <property type="entry name" value="GldD-like"/>
</dbReference>
<reference evidence="1" key="2">
    <citation type="submission" date="2020-09" db="EMBL/GenBank/DDBJ databases">
        <authorList>
            <person name="Sun Q."/>
            <person name="Zhou Y."/>
        </authorList>
    </citation>
    <scope>NUCLEOTIDE SEQUENCE</scope>
    <source>
        <strain evidence="1">CGMCC 1.15448</strain>
    </source>
</reference>